<evidence type="ECO:0000256" key="1">
    <source>
        <dbReference type="SAM" id="MobiDB-lite"/>
    </source>
</evidence>
<keyword evidence="4" id="KW-1185">Reference proteome</keyword>
<keyword evidence="2" id="KW-0472">Membrane</keyword>
<dbReference type="STRING" id="857340.A0A086SV91"/>
<evidence type="ECO:0000313" key="4">
    <source>
        <dbReference type="Proteomes" id="UP000029964"/>
    </source>
</evidence>
<dbReference type="AlphaFoldDB" id="A0A086SV91"/>
<name>A0A086SV91_HAPC1</name>
<proteinExistence type="predicted"/>
<comment type="caution">
    <text evidence="3">The sequence shown here is derived from an EMBL/GenBank/DDBJ whole genome shotgun (WGS) entry which is preliminary data.</text>
</comment>
<keyword evidence="2" id="KW-0812">Transmembrane</keyword>
<reference evidence="4" key="1">
    <citation type="journal article" date="2014" name="Genome Announc.">
        <title>Genome sequence and annotation of Acremonium chrysogenum, producer of the beta-lactam antibiotic cephalosporin C.</title>
        <authorList>
            <person name="Terfehr D."/>
            <person name="Dahlmann T.A."/>
            <person name="Specht T."/>
            <person name="Zadra I."/>
            <person name="Kuernsteiner H."/>
            <person name="Kueck U."/>
        </authorList>
    </citation>
    <scope>NUCLEOTIDE SEQUENCE [LARGE SCALE GENOMIC DNA]</scope>
    <source>
        <strain evidence="4">ATCC 11550 / CBS 779.69 / DSM 880 / IAM 14645 / JCM 23072 / IMI 49137</strain>
    </source>
</reference>
<dbReference type="Proteomes" id="UP000029964">
    <property type="component" value="Unassembled WGS sequence"/>
</dbReference>
<protein>
    <submittedName>
        <fullName evidence="3">Uncharacterized protein</fullName>
    </submittedName>
</protein>
<dbReference type="EMBL" id="JPKY01000151">
    <property type="protein sequence ID" value="KFH41023.1"/>
    <property type="molecule type" value="Genomic_DNA"/>
</dbReference>
<dbReference type="HOGENOM" id="CLU_1245022_0_0_1"/>
<evidence type="ECO:0000313" key="3">
    <source>
        <dbReference type="EMBL" id="KFH41023.1"/>
    </source>
</evidence>
<feature type="compositionally biased region" description="Low complexity" evidence="1">
    <location>
        <begin position="42"/>
        <end position="63"/>
    </location>
</feature>
<keyword evidence="2" id="KW-1133">Transmembrane helix</keyword>
<accession>A0A086SV91</accession>
<gene>
    <name evidence="3" type="ORF">ACRE_082810</name>
</gene>
<feature type="transmembrane region" description="Helical" evidence="2">
    <location>
        <begin position="185"/>
        <end position="203"/>
    </location>
</feature>
<feature type="region of interest" description="Disordered" evidence="1">
    <location>
        <begin position="13"/>
        <end position="148"/>
    </location>
</feature>
<sequence length="222" mass="23780">MIPSSVSRVFPSSAVSSMSLSTVARQRCSTATTRWYATAGPKTPKASATSKKRTAATTQSAASRLKAKSKTSPDSPPSYVEEDSIAARTPFKKPSTTGLGVPSKSPSAPAKPPLLKPSPTGRPTQPVTPGAVPLTAGDAAGRAEKREAQLRTARLRRVDQEAQQAAQEEAERAYKERYKGAARRWVSGMIAMPILLVTSWYLFDRLALGNSPKTIPKVERDD</sequence>
<organism evidence="3 4">
    <name type="scientific">Hapsidospora chrysogenum (strain ATCC 11550 / CBS 779.69 / DSM 880 / IAM 14645 / JCM 23072 / IMI 49137)</name>
    <name type="common">Acremonium chrysogenum</name>
    <dbReference type="NCBI Taxonomy" id="857340"/>
    <lineage>
        <taxon>Eukaryota</taxon>
        <taxon>Fungi</taxon>
        <taxon>Dikarya</taxon>
        <taxon>Ascomycota</taxon>
        <taxon>Pezizomycotina</taxon>
        <taxon>Sordariomycetes</taxon>
        <taxon>Hypocreomycetidae</taxon>
        <taxon>Hypocreales</taxon>
        <taxon>Bionectriaceae</taxon>
        <taxon>Hapsidospora</taxon>
    </lineage>
</organism>
<evidence type="ECO:0000256" key="2">
    <source>
        <dbReference type="SAM" id="Phobius"/>
    </source>
</evidence>
<dbReference type="OrthoDB" id="3784821at2759"/>
<feature type="compositionally biased region" description="Low complexity" evidence="1">
    <location>
        <begin position="13"/>
        <end position="23"/>
    </location>
</feature>